<dbReference type="EMBL" id="VSSQ01089842">
    <property type="protein sequence ID" value="MPN35956.1"/>
    <property type="molecule type" value="Genomic_DNA"/>
</dbReference>
<feature type="transmembrane region" description="Helical" evidence="1">
    <location>
        <begin position="71"/>
        <end position="96"/>
    </location>
</feature>
<keyword evidence="1" id="KW-0472">Membrane</keyword>
<evidence type="ECO:0000313" key="2">
    <source>
        <dbReference type="EMBL" id="MPN35956.1"/>
    </source>
</evidence>
<comment type="caution">
    <text evidence="2">The sequence shown here is derived from an EMBL/GenBank/DDBJ whole genome shotgun (WGS) entry which is preliminary data.</text>
</comment>
<dbReference type="AlphaFoldDB" id="A0A645HBQ9"/>
<reference evidence="2" key="1">
    <citation type="submission" date="2019-08" db="EMBL/GenBank/DDBJ databases">
        <authorList>
            <person name="Kucharzyk K."/>
            <person name="Murdoch R.W."/>
            <person name="Higgins S."/>
            <person name="Loffler F."/>
        </authorList>
    </citation>
    <scope>NUCLEOTIDE SEQUENCE</scope>
</reference>
<protein>
    <submittedName>
        <fullName evidence="2">Uncharacterized protein</fullName>
    </submittedName>
</protein>
<keyword evidence="1" id="KW-0812">Transmembrane</keyword>
<keyword evidence="1" id="KW-1133">Transmembrane helix</keyword>
<proteinExistence type="predicted"/>
<sequence length="135" mass="14886">MREVSVSSIMIFPELGVSRSPSWFKRVVFPEPLGPIIATNSPRRIFTFTPLRALTCASPILKVRTISIPSIIVSSAFPVDVVISLPGSVVFVTILGSSLVSLFSSFFFSLLISFFIPFSIVSPPHLPQIRSRRSF</sequence>
<name>A0A645HBQ9_9ZZZZ</name>
<organism evidence="2">
    <name type="scientific">bioreactor metagenome</name>
    <dbReference type="NCBI Taxonomy" id="1076179"/>
    <lineage>
        <taxon>unclassified sequences</taxon>
        <taxon>metagenomes</taxon>
        <taxon>ecological metagenomes</taxon>
    </lineage>
</organism>
<feature type="transmembrane region" description="Helical" evidence="1">
    <location>
        <begin position="102"/>
        <end position="123"/>
    </location>
</feature>
<accession>A0A645HBQ9</accession>
<evidence type="ECO:0000256" key="1">
    <source>
        <dbReference type="SAM" id="Phobius"/>
    </source>
</evidence>
<gene>
    <name evidence="2" type="ORF">SDC9_183461</name>
</gene>